<dbReference type="Proteomes" id="UP000054565">
    <property type="component" value="Unassembled WGS sequence"/>
</dbReference>
<proteinExistence type="predicted"/>
<reference evidence="2" key="1">
    <citation type="journal article" date="2010" name="Genome Res.">
        <title>Population genomic sequencing of Coccidioides fungi reveals recent hybridization and transposon control.</title>
        <authorList>
            <person name="Neafsey D.E."/>
            <person name="Barker B.M."/>
            <person name="Sharpton T.J."/>
            <person name="Stajich J.E."/>
            <person name="Park D.J."/>
            <person name="Whiston E."/>
            <person name="Hung C.-Y."/>
            <person name="McMahan C."/>
            <person name="White J."/>
            <person name="Sykes S."/>
            <person name="Heiman D."/>
            <person name="Young S."/>
            <person name="Zeng Q."/>
            <person name="Abouelleil A."/>
            <person name="Aftuck L."/>
            <person name="Bessette D."/>
            <person name="Brown A."/>
            <person name="FitzGerald M."/>
            <person name="Lui A."/>
            <person name="Macdonald J.P."/>
            <person name="Priest M."/>
            <person name="Orbach M.J."/>
            <person name="Galgiani J.N."/>
            <person name="Kirkland T.N."/>
            <person name="Cole G.T."/>
            <person name="Birren B.W."/>
            <person name="Henn M.R."/>
            <person name="Taylor J.W."/>
            <person name="Rounsley S.D."/>
        </authorList>
    </citation>
    <scope>NUCLEOTIDE SEQUENCE [LARGE SCALE GENOMIC DNA]</scope>
    <source>
        <strain evidence="2">RMSCC 2394</strain>
    </source>
</reference>
<dbReference type="OrthoDB" id="5406216at2759"/>
<dbReference type="EMBL" id="DS028098">
    <property type="protein sequence ID" value="KMP09161.1"/>
    <property type="molecule type" value="Genomic_DNA"/>
</dbReference>
<dbReference type="InterPro" id="IPR031452">
    <property type="entry name" value="Kre1"/>
</dbReference>
<protein>
    <submittedName>
        <fullName evidence="1">Uncharacterized protein</fullName>
    </submittedName>
</protein>
<dbReference type="Pfam" id="PF17056">
    <property type="entry name" value="KRE1"/>
    <property type="match status" value="1"/>
</dbReference>
<dbReference type="GO" id="GO:0031505">
    <property type="term" value="P:fungal-type cell wall organization"/>
    <property type="evidence" value="ECO:0007669"/>
    <property type="project" value="InterPro"/>
</dbReference>
<gene>
    <name evidence="1" type="ORF">CIRG_08842</name>
</gene>
<sequence length="246" mass="26323">MVQGSSCDGQAGRKQNINTSFASLTIEPVPIIVDTFPLASSCYIQPLTRKGAATAKLIEQRQPLNLLIRPSVHTRLIMRLPQSLVFLAIGSSIPLTSASPHAYELAPADRQPALLSFAPNQLPTPGSSLSLSRPSATNSPVLDEREIVNAPPVAQPTKHSQMSPVMTVNIGGKPVLYTQKFSDVPDQWPQPKQGTIGLGSLKGKIGQTKTIGKRSPVETTTLNAKQFRCRTPECAKALSEDAVILG</sequence>
<accession>A0A0J6YKJ9</accession>
<dbReference type="AlphaFoldDB" id="A0A0J6YKJ9"/>
<evidence type="ECO:0000313" key="1">
    <source>
        <dbReference type="EMBL" id="KMP09161.1"/>
    </source>
</evidence>
<organism evidence="1 2">
    <name type="scientific">Coccidioides immitis RMSCC 2394</name>
    <dbReference type="NCBI Taxonomy" id="404692"/>
    <lineage>
        <taxon>Eukaryota</taxon>
        <taxon>Fungi</taxon>
        <taxon>Dikarya</taxon>
        <taxon>Ascomycota</taxon>
        <taxon>Pezizomycotina</taxon>
        <taxon>Eurotiomycetes</taxon>
        <taxon>Eurotiomycetidae</taxon>
        <taxon>Onygenales</taxon>
        <taxon>Onygenaceae</taxon>
        <taxon>Coccidioides</taxon>
    </lineage>
</organism>
<name>A0A0J6YKJ9_COCIT</name>
<evidence type="ECO:0000313" key="2">
    <source>
        <dbReference type="Proteomes" id="UP000054565"/>
    </source>
</evidence>